<feature type="domain" description="AB hydrolase-1" evidence="3">
    <location>
        <begin position="41"/>
        <end position="261"/>
    </location>
</feature>
<name>A0A165LP83_9APHY</name>
<organism evidence="4 5">
    <name type="scientific">Daedalea quercina L-15889</name>
    <dbReference type="NCBI Taxonomy" id="1314783"/>
    <lineage>
        <taxon>Eukaryota</taxon>
        <taxon>Fungi</taxon>
        <taxon>Dikarya</taxon>
        <taxon>Basidiomycota</taxon>
        <taxon>Agaricomycotina</taxon>
        <taxon>Agaricomycetes</taxon>
        <taxon>Polyporales</taxon>
        <taxon>Fomitopsis</taxon>
    </lineage>
</organism>
<dbReference type="OrthoDB" id="190201at2759"/>
<evidence type="ECO:0000259" key="3">
    <source>
        <dbReference type="Pfam" id="PF12697"/>
    </source>
</evidence>
<reference evidence="4 5" key="1">
    <citation type="journal article" date="2016" name="Mol. Biol. Evol.">
        <title>Comparative Genomics of Early-Diverging Mushroom-Forming Fungi Provides Insights into the Origins of Lignocellulose Decay Capabilities.</title>
        <authorList>
            <person name="Nagy L.G."/>
            <person name="Riley R."/>
            <person name="Tritt A."/>
            <person name="Adam C."/>
            <person name="Daum C."/>
            <person name="Floudas D."/>
            <person name="Sun H."/>
            <person name="Yadav J.S."/>
            <person name="Pangilinan J."/>
            <person name="Larsson K.H."/>
            <person name="Matsuura K."/>
            <person name="Barry K."/>
            <person name="Labutti K."/>
            <person name="Kuo R."/>
            <person name="Ohm R.A."/>
            <person name="Bhattacharya S.S."/>
            <person name="Shirouzu T."/>
            <person name="Yoshinaga Y."/>
            <person name="Martin F.M."/>
            <person name="Grigoriev I.V."/>
            <person name="Hibbett D.S."/>
        </authorList>
    </citation>
    <scope>NUCLEOTIDE SEQUENCE [LARGE SCALE GENOMIC DNA]</scope>
    <source>
        <strain evidence="4 5">L-15889</strain>
    </source>
</reference>
<proteinExistence type="inferred from homology"/>
<dbReference type="EMBL" id="KV429121">
    <property type="protein sequence ID" value="KZT64679.1"/>
    <property type="molecule type" value="Genomic_DNA"/>
</dbReference>
<keyword evidence="5" id="KW-1185">Reference proteome</keyword>
<dbReference type="InterPro" id="IPR000073">
    <property type="entry name" value="AB_hydrolase_1"/>
</dbReference>
<dbReference type="Gene3D" id="3.40.50.1820">
    <property type="entry name" value="alpha/beta hydrolase"/>
    <property type="match status" value="2"/>
</dbReference>
<dbReference type="AlphaFoldDB" id="A0A165LP83"/>
<comment type="similarity">
    <text evidence="1">Belongs to the peptidase S33 family.</text>
</comment>
<dbReference type="GO" id="GO:0006508">
    <property type="term" value="P:proteolysis"/>
    <property type="evidence" value="ECO:0007669"/>
    <property type="project" value="InterPro"/>
</dbReference>
<sequence length="270" mass="30818">MSNTTGTVNFTINGETYQTWYTVIGELGCGKRLLVTLQGGPGFGYQWMLTHSEIYKIYKAHGIPIVCYDQLRTRRHAHLRNKPKEFWTVQLFVEELANFIEKLGIAGGFDLCGHSWGGMLALSYVVAKQPGGLRRLILTREMLKKHEREGTTDNDEYKKGMGVYFRKHILKADPIPKEALEAMNVLEEDPTVYGIMNGPSEFYITGTLKSWSETLVINGSDDEATDLVVSPLFWRIRKAKWVQFANSSHMAFFEEPERYFEVVGQFLATE</sequence>
<dbReference type="PIRSF" id="PIRSF005539">
    <property type="entry name" value="Pept_S33_TRI_F1"/>
    <property type="match status" value="1"/>
</dbReference>
<evidence type="ECO:0000256" key="1">
    <source>
        <dbReference type="ARBA" id="ARBA00010088"/>
    </source>
</evidence>
<dbReference type="Proteomes" id="UP000076727">
    <property type="component" value="Unassembled WGS sequence"/>
</dbReference>
<dbReference type="InterPro" id="IPR002410">
    <property type="entry name" value="Peptidase_S33"/>
</dbReference>
<dbReference type="SUPFAM" id="SSF53474">
    <property type="entry name" value="alpha/beta-Hydrolases"/>
    <property type="match status" value="1"/>
</dbReference>
<evidence type="ECO:0000313" key="4">
    <source>
        <dbReference type="EMBL" id="KZT64679.1"/>
    </source>
</evidence>
<evidence type="ECO:0000313" key="5">
    <source>
        <dbReference type="Proteomes" id="UP000076727"/>
    </source>
</evidence>
<dbReference type="STRING" id="1314783.A0A165LP83"/>
<dbReference type="GO" id="GO:0008233">
    <property type="term" value="F:peptidase activity"/>
    <property type="evidence" value="ECO:0007669"/>
    <property type="project" value="InterPro"/>
</dbReference>
<gene>
    <name evidence="4" type="ORF">DAEQUDRAFT_752869</name>
</gene>
<dbReference type="PRINTS" id="PR00793">
    <property type="entry name" value="PROAMNOPTASE"/>
</dbReference>
<keyword evidence="2" id="KW-0378">Hydrolase</keyword>
<dbReference type="InterPro" id="IPR005945">
    <property type="entry name" value="Pro_imino_pep"/>
</dbReference>
<accession>A0A165LP83</accession>
<dbReference type="Pfam" id="PF12697">
    <property type="entry name" value="Abhydrolase_6"/>
    <property type="match status" value="1"/>
</dbReference>
<dbReference type="InterPro" id="IPR029058">
    <property type="entry name" value="AB_hydrolase_fold"/>
</dbReference>
<evidence type="ECO:0000256" key="2">
    <source>
        <dbReference type="ARBA" id="ARBA00022801"/>
    </source>
</evidence>
<protein>
    <submittedName>
        <fullName evidence="4">Proline-specific peptidase</fullName>
    </submittedName>
</protein>